<dbReference type="InterPro" id="IPR006690">
    <property type="entry name" value="OMPA-like_CS"/>
</dbReference>
<evidence type="ECO:0000259" key="5">
    <source>
        <dbReference type="PROSITE" id="PS51123"/>
    </source>
</evidence>
<proteinExistence type="predicted"/>
<dbReference type="RefSeq" id="WP_380078612.1">
    <property type="nucleotide sequence ID" value="NZ_JBHSGO010000162.1"/>
</dbReference>
<sequence>MKARILLLAVAASAMTLTANAQEVATSQNKPGMYTTFARDKASDHWFIDVQGGIGVSLFGYNRDQKSFGDRLNITPTLAIGKWHEPYFGTRVQFMAWEMKGFNNRYVKPGDLKSELESIENKSNYVFGHFDFMFDLCNYFGVYRPNKVFHVIPFVGVGAGYKFATKYYGEKVDFNEETVANFAKDGWENPEDVVKSHEAHFTPAINAGLMLKFKLSKVIDINLEAQTVVSRAEFFGTKARQRKADITSYATAGLTFNLGKSDWEGIVPMDYNLIKDLNSTLSALRAENEELSKRPASCPECPEVVETEVSKTVVSNVVYFKINSAKIRKNQEINIFNTAQYAKDNNQKITIVGYADKNTGTAAYNMKLSERRAKAVAKMLTDKFGVSPENINIEWKGSDEQVYAENAWNRIVIMNAE</sequence>
<evidence type="ECO:0000256" key="3">
    <source>
        <dbReference type="PROSITE-ProRule" id="PRU00473"/>
    </source>
</evidence>
<evidence type="ECO:0000256" key="1">
    <source>
        <dbReference type="ARBA" id="ARBA00004370"/>
    </source>
</evidence>
<gene>
    <name evidence="6" type="ORF">ACFO3G_05160</name>
</gene>
<keyword evidence="7" id="KW-1185">Reference proteome</keyword>
<evidence type="ECO:0000313" key="6">
    <source>
        <dbReference type="EMBL" id="MFC4665987.1"/>
    </source>
</evidence>
<dbReference type="SUPFAM" id="SSF103088">
    <property type="entry name" value="OmpA-like"/>
    <property type="match status" value="1"/>
</dbReference>
<dbReference type="InterPro" id="IPR050330">
    <property type="entry name" value="Bact_OuterMem_StrucFunc"/>
</dbReference>
<dbReference type="InterPro" id="IPR036737">
    <property type="entry name" value="OmpA-like_sf"/>
</dbReference>
<dbReference type="PANTHER" id="PTHR30329:SF21">
    <property type="entry name" value="LIPOPROTEIN YIAD-RELATED"/>
    <property type="match status" value="1"/>
</dbReference>
<protein>
    <submittedName>
        <fullName evidence="6">OmpA family protein</fullName>
    </submittedName>
</protein>
<accession>A0ABV9K7K9</accession>
<keyword evidence="4" id="KW-0732">Signal</keyword>
<feature type="chain" id="PRO_5046124311" evidence="4">
    <location>
        <begin position="22"/>
        <end position="417"/>
    </location>
</feature>
<dbReference type="PROSITE" id="PS01068">
    <property type="entry name" value="OMPA_1"/>
    <property type="match status" value="1"/>
</dbReference>
<evidence type="ECO:0000313" key="7">
    <source>
        <dbReference type="Proteomes" id="UP001596020"/>
    </source>
</evidence>
<evidence type="ECO:0000256" key="2">
    <source>
        <dbReference type="ARBA" id="ARBA00023136"/>
    </source>
</evidence>
<name>A0ABV9K7K9_9PORP</name>
<dbReference type="PROSITE" id="PS51123">
    <property type="entry name" value="OMPA_2"/>
    <property type="match status" value="1"/>
</dbReference>
<dbReference type="EMBL" id="JBHSGO010000162">
    <property type="protein sequence ID" value="MFC4665987.1"/>
    <property type="molecule type" value="Genomic_DNA"/>
</dbReference>
<comment type="caution">
    <text evidence="6">The sequence shown here is derived from an EMBL/GenBank/DDBJ whole genome shotgun (WGS) entry which is preliminary data.</text>
</comment>
<reference evidence="7" key="1">
    <citation type="journal article" date="2019" name="Int. J. Syst. Evol. Microbiol.">
        <title>The Global Catalogue of Microorganisms (GCM) 10K type strain sequencing project: providing services to taxonomists for standard genome sequencing and annotation.</title>
        <authorList>
            <consortium name="The Broad Institute Genomics Platform"/>
            <consortium name="The Broad Institute Genome Sequencing Center for Infectious Disease"/>
            <person name="Wu L."/>
            <person name="Ma J."/>
        </authorList>
    </citation>
    <scope>NUCLEOTIDE SEQUENCE [LARGE SCALE GENOMIC DNA]</scope>
    <source>
        <strain evidence="7">CGMCC 4.7357</strain>
    </source>
</reference>
<evidence type="ECO:0000256" key="4">
    <source>
        <dbReference type="SAM" id="SignalP"/>
    </source>
</evidence>
<dbReference type="PANTHER" id="PTHR30329">
    <property type="entry name" value="STATOR ELEMENT OF FLAGELLAR MOTOR COMPLEX"/>
    <property type="match status" value="1"/>
</dbReference>
<feature type="signal peptide" evidence="4">
    <location>
        <begin position="1"/>
        <end position="21"/>
    </location>
</feature>
<feature type="domain" description="OmpA-like" evidence="5">
    <location>
        <begin position="309"/>
        <end position="417"/>
    </location>
</feature>
<dbReference type="InterPro" id="IPR006665">
    <property type="entry name" value="OmpA-like"/>
</dbReference>
<comment type="subcellular location">
    <subcellularLocation>
        <location evidence="1">Membrane</location>
    </subcellularLocation>
</comment>
<dbReference type="Proteomes" id="UP001596020">
    <property type="component" value="Unassembled WGS sequence"/>
</dbReference>
<keyword evidence="2 3" id="KW-0472">Membrane</keyword>
<organism evidence="6 7">
    <name type="scientific">Falsiporphyromonas endometrii</name>
    <dbReference type="NCBI Taxonomy" id="1387297"/>
    <lineage>
        <taxon>Bacteria</taxon>
        <taxon>Pseudomonadati</taxon>
        <taxon>Bacteroidota</taxon>
        <taxon>Bacteroidia</taxon>
        <taxon>Bacteroidales</taxon>
        <taxon>Porphyromonadaceae</taxon>
        <taxon>Falsiporphyromonas</taxon>
    </lineage>
</organism>
<dbReference type="Pfam" id="PF00691">
    <property type="entry name" value="OmpA"/>
    <property type="match status" value="1"/>
</dbReference>
<dbReference type="Gene3D" id="3.30.1330.60">
    <property type="entry name" value="OmpA-like domain"/>
    <property type="match status" value="1"/>
</dbReference>
<dbReference type="CDD" id="cd07185">
    <property type="entry name" value="OmpA_C-like"/>
    <property type="match status" value="1"/>
</dbReference>